<sequence>MRHLISPFLFIFIISTISPAQQVFNVIPLQKGISGENLKLRIEFTDVSNIVKVKLFYKSSVDERFKLIEIYPSQENFTIVTLPGEDVKAPEMEIFIEATDKSGGIKHYPDKAPDELLRIPIIEVKAPGKIIVLSPEPGTVVRPDEVLISASLIEVENFAPEKSQVLFDKTDVTSMCIITSELVTFVPDNFKFPIKPGSHKVTIILKDTTEKVVTSTSWGFTILSPTEIAESERAFNYRSNFEIELRQEKVQSNSNFYVRGRANFTGSYSFFNLNTNLYLTSEEKATIQPQHRFLVEGNLLDWVKVSYGDVYPNFSPLILSGYRVRGIYSKIDLRYFQIEVVNGQTRRGIEGLVEKEIPIDSLKGETLPQNSVYDTTNRKILIYNYGTYERNLLAVKPAFKFKRNFELGFTYLVSQDDKASIRFGGNPQKNVAIGTNLILSLDNARTEFRAYGALSVRNENLNASSWTEADIDSLLKDTPSLRDNLKKYKPLIEKFVPLNQYIVPINPFALSSLAYEAGLNLNYFGNFLKIDYIFHGNEYLSFGQPYLRQDIQGFRIFDRLRFLRNQLFLTFRFENLNDNTKKQRDYTTKFINWEISAMYSPLANLPTMSVTYTQNKSDNGIPLDSSRAFNLIVNKISFDISYYFEYLFKNQVNISFSISGSDDRTKTNADFNNANLSLSMFSNVNDNLRGNFQFGMYNSKFKKPLYDSTGRVVGSAEQKFNYILIGFGADYRFKNMRIWGNIAPSFGNLGRLYIYFGGEREIARNQSLNLKCNFLLHESIDVVAYLTYKISF</sequence>
<reference evidence="2" key="1">
    <citation type="submission" date="2015-11" db="EMBL/GenBank/DDBJ databases">
        <authorList>
            <person name="Varghese N."/>
        </authorList>
    </citation>
    <scope>NUCLEOTIDE SEQUENCE [LARGE SCALE GENOMIC DNA]</scope>
</reference>
<evidence type="ECO:0000313" key="1">
    <source>
        <dbReference type="EMBL" id="CUU06748.1"/>
    </source>
</evidence>
<dbReference type="RefSeq" id="WP_140945336.1">
    <property type="nucleotide sequence ID" value="NZ_FAOO01000011.1"/>
</dbReference>
<accession>A0A0S4N6D9</accession>
<proteinExistence type="predicted"/>
<keyword evidence="2" id="KW-1185">Reference proteome</keyword>
<dbReference type="Proteomes" id="UP000320623">
    <property type="component" value="Unassembled WGS sequence"/>
</dbReference>
<evidence type="ECO:0000313" key="2">
    <source>
        <dbReference type="Proteomes" id="UP000320623"/>
    </source>
</evidence>
<dbReference type="OrthoDB" id="1521843at2"/>
<dbReference type="STRING" id="1643428.GCA_001442855_01562"/>
<protein>
    <submittedName>
        <fullName evidence="1">Uncharacterized protein</fullName>
    </submittedName>
</protein>
<organism evidence="1 2">
    <name type="scientific">Candidatus Thermokryptus mobilis</name>
    <dbReference type="NCBI Taxonomy" id="1643428"/>
    <lineage>
        <taxon>Bacteria</taxon>
        <taxon>Pseudomonadati</taxon>
        <taxon>Candidatus Kryptoniota</taxon>
        <taxon>Candidatus Thermokryptus</taxon>
    </lineage>
</organism>
<name>A0A0S4N6D9_9BACT</name>
<dbReference type="AlphaFoldDB" id="A0A0S4N6D9"/>
<dbReference type="EMBL" id="FAOO01000011">
    <property type="protein sequence ID" value="CUU06748.1"/>
    <property type="molecule type" value="Genomic_DNA"/>
</dbReference>
<gene>
    <name evidence="1" type="ORF">JGI1_01596</name>
</gene>